<dbReference type="Proteomes" id="UP000319576">
    <property type="component" value="Chromosome"/>
</dbReference>
<dbReference type="InterPro" id="IPR008984">
    <property type="entry name" value="SMAD_FHA_dom_sf"/>
</dbReference>
<dbReference type="InterPro" id="IPR000253">
    <property type="entry name" value="FHA_dom"/>
</dbReference>
<dbReference type="PROSITE" id="PS50006">
    <property type="entry name" value="FHA_DOMAIN"/>
    <property type="match status" value="1"/>
</dbReference>
<dbReference type="InterPro" id="IPR050923">
    <property type="entry name" value="Cell_Proc_Reg/RNA_Proc"/>
</dbReference>
<evidence type="ECO:0000256" key="1">
    <source>
        <dbReference type="SAM" id="MobiDB-lite"/>
    </source>
</evidence>
<accession>A0A517XLB1</accession>
<dbReference type="SMART" id="SM00240">
    <property type="entry name" value="FHA"/>
    <property type="match status" value="1"/>
</dbReference>
<dbReference type="RefSeq" id="WP_145233461.1">
    <property type="nucleotide sequence ID" value="NZ_CP036273.1"/>
</dbReference>
<protein>
    <submittedName>
        <fullName evidence="3">FHA domain protein</fullName>
    </submittedName>
</protein>
<feature type="region of interest" description="Disordered" evidence="1">
    <location>
        <begin position="136"/>
        <end position="168"/>
    </location>
</feature>
<dbReference type="PANTHER" id="PTHR23308">
    <property type="entry name" value="NUCLEAR INHIBITOR OF PROTEIN PHOSPHATASE-1"/>
    <property type="match status" value="1"/>
</dbReference>
<name>A0A517XLB1_9BACT</name>
<feature type="domain" description="FHA" evidence="2">
    <location>
        <begin position="29"/>
        <end position="78"/>
    </location>
</feature>
<dbReference type="OrthoDB" id="283378at2"/>
<sequence length="249" mass="25608">MAELPMKVSLVVASGVHQGKAIPIVGAQFVIGRDPACQLRPASQAVSKQHCAVLVRDGKVFVRDMGSTNGTQLNDATLKGEEREVRPNDNLRVGPLDFTVRIEPTVAREDGTPLPERSPETAAAMAAVQAATAAAAASPGPAARNATPNPARKAGTGAAPALTGSKEQKALSAAAAELDEHDRLAAMLLGMDDGPAEVPGGSTVVDMPATALTGDPAAAKAAEKKPDVAKVDTADAASDLLRRYMRRPK</sequence>
<feature type="region of interest" description="Disordered" evidence="1">
    <location>
        <begin position="108"/>
        <end position="127"/>
    </location>
</feature>
<organism evidence="3 4">
    <name type="scientific">Urbifossiella limnaea</name>
    <dbReference type="NCBI Taxonomy" id="2528023"/>
    <lineage>
        <taxon>Bacteria</taxon>
        <taxon>Pseudomonadati</taxon>
        <taxon>Planctomycetota</taxon>
        <taxon>Planctomycetia</taxon>
        <taxon>Gemmatales</taxon>
        <taxon>Gemmataceae</taxon>
        <taxon>Urbifossiella</taxon>
    </lineage>
</organism>
<feature type="compositionally biased region" description="Low complexity" evidence="1">
    <location>
        <begin position="136"/>
        <end position="152"/>
    </location>
</feature>
<evidence type="ECO:0000313" key="4">
    <source>
        <dbReference type="Proteomes" id="UP000319576"/>
    </source>
</evidence>
<dbReference type="CDD" id="cd00060">
    <property type="entry name" value="FHA"/>
    <property type="match status" value="1"/>
</dbReference>
<evidence type="ECO:0000313" key="3">
    <source>
        <dbReference type="EMBL" id="QDU18290.1"/>
    </source>
</evidence>
<proteinExistence type="predicted"/>
<dbReference type="Pfam" id="PF00498">
    <property type="entry name" value="FHA"/>
    <property type="match status" value="1"/>
</dbReference>
<dbReference type="SUPFAM" id="SSF49879">
    <property type="entry name" value="SMAD/FHA domain"/>
    <property type="match status" value="1"/>
</dbReference>
<dbReference type="AlphaFoldDB" id="A0A517XLB1"/>
<reference evidence="3 4" key="1">
    <citation type="submission" date="2019-02" db="EMBL/GenBank/DDBJ databases">
        <title>Deep-cultivation of Planctomycetes and their phenomic and genomic characterization uncovers novel biology.</title>
        <authorList>
            <person name="Wiegand S."/>
            <person name="Jogler M."/>
            <person name="Boedeker C."/>
            <person name="Pinto D."/>
            <person name="Vollmers J."/>
            <person name="Rivas-Marin E."/>
            <person name="Kohn T."/>
            <person name="Peeters S.H."/>
            <person name="Heuer A."/>
            <person name="Rast P."/>
            <person name="Oberbeckmann S."/>
            <person name="Bunk B."/>
            <person name="Jeske O."/>
            <person name="Meyerdierks A."/>
            <person name="Storesund J.E."/>
            <person name="Kallscheuer N."/>
            <person name="Luecker S."/>
            <person name="Lage O.M."/>
            <person name="Pohl T."/>
            <person name="Merkel B.J."/>
            <person name="Hornburger P."/>
            <person name="Mueller R.-W."/>
            <person name="Bruemmer F."/>
            <person name="Labrenz M."/>
            <person name="Spormann A.M."/>
            <person name="Op den Camp H."/>
            <person name="Overmann J."/>
            <person name="Amann R."/>
            <person name="Jetten M.S.M."/>
            <person name="Mascher T."/>
            <person name="Medema M.H."/>
            <person name="Devos D.P."/>
            <person name="Kaster A.-K."/>
            <person name="Ovreas L."/>
            <person name="Rohde M."/>
            <person name="Galperin M.Y."/>
            <person name="Jogler C."/>
        </authorList>
    </citation>
    <scope>NUCLEOTIDE SEQUENCE [LARGE SCALE GENOMIC DNA]</scope>
    <source>
        <strain evidence="3 4">ETA_A1</strain>
    </source>
</reference>
<dbReference type="KEGG" id="uli:ETAA1_01750"/>
<keyword evidence="4" id="KW-1185">Reference proteome</keyword>
<evidence type="ECO:0000259" key="2">
    <source>
        <dbReference type="PROSITE" id="PS50006"/>
    </source>
</evidence>
<gene>
    <name evidence="3" type="ORF">ETAA1_01750</name>
</gene>
<dbReference type="Gene3D" id="2.60.200.20">
    <property type="match status" value="1"/>
</dbReference>
<dbReference type="EMBL" id="CP036273">
    <property type="protein sequence ID" value="QDU18290.1"/>
    <property type="molecule type" value="Genomic_DNA"/>
</dbReference>